<dbReference type="Proteomes" id="UP000030765">
    <property type="component" value="Unassembled WGS sequence"/>
</dbReference>
<evidence type="ECO:0000313" key="4">
    <source>
        <dbReference type="Proteomes" id="UP000030765"/>
    </source>
</evidence>
<organism evidence="2">
    <name type="scientific">Anopheles sinensis</name>
    <name type="common">Mosquito</name>
    <dbReference type="NCBI Taxonomy" id="74873"/>
    <lineage>
        <taxon>Eukaryota</taxon>
        <taxon>Metazoa</taxon>
        <taxon>Ecdysozoa</taxon>
        <taxon>Arthropoda</taxon>
        <taxon>Hexapoda</taxon>
        <taxon>Insecta</taxon>
        <taxon>Pterygota</taxon>
        <taxon>Neoptera</taxon>
        <taxon>Endopterygota</taxon>
        <taxon>Diptera</taxon>
        <taxon>Nematocera</taxon>
        <taxon>Culicoidea</taxon>
        <taxon>Culicidae</taxon>
        <taxon>Anophelinae</taxon>
        <taxon>Anopheles</taxon>
    </lineage>
</organism>
<sequence>MDGGDALDGGSRVENAPPSEPSVTDNRRTARATQSSTVEKQWMGQRNLAQGKMMPVGCGTVRT</sequence>
<dbReference type="VEuPathDB" id="VectorBase:ASIC019227"/>
<dbReference type="EnsemblMetazoa" id="ASIC019227-RA">
    <property type="protein sequence ID" value="ASIC019227-PA"/>
    <property type="gene ID" value="ASIC019227"/>
</dbReference>
<gene>
    <name evidence="2" type="ORF">ZHAS_00019227</name>
</gene>
<dbReference type="AlphaFoldDB" id="A0A084WKT4"/>
<dbReference type="EMBL" id="ATLV01024143">
    <property type="status" value="NOT_ANNOTATED_CDS"/>
    <property type="molecule type" value="Genomic_DNA"/>
</dbReference>
<accession>A0A084WKT4</accession>
<proteinExistence type="predicted"/>
<name>A0A084WKT4_ANOSI</name>
<dbReference type="EMBL" id="KE525350">
    <property type="protein sequence ID" value="KFB50828.1"/>
    <property type="molecule type" value="Genomic_DNA"/>
</dbReference>
<protein>
    <submittedName>
        <fullName evidence="2 3">Uncharacterized protein</fullName>
    </submittedName>
</protein>
<evidence type="ECO:0000313" key="3">
    <source>
        <dbReference type="EnsemblMetazoa" id="ASIC019227-PA"/>
    </source>
</evidence>
<feature type="region of interest" description="Disordered" evidence="1">
    <location>
        <begin position="1"/>
        <end position="63"/>
    </location>
</feature>
<reference evidence="3" key="2">
    <citation type="submission" date="2020-05" db="UniProtKB">
        <authorList>
            <consortium name="EnsemblMetazoa"/>
        </authorList>
    </citation>
    <scope>IDENTIFICATION</scope>
</reference>
<reference evidence="2 4" key="1">
    <citation type="journal article" date="2014" name="BMC Genomics">
        <title>Genome sequence of Anopheles sinensis provides insight into genetics basis of mosquito competence for malaria parasites.</title>
        <authorList>
            <person name="Zhou D."/>
            <person name="Zhang D."/>
            <person name="Ding G."/>
            <person name="Shi L."/>
            <person name="Hou Q."/>
            <person name="Ye Y."/>
            <person name="Xu Y."/>
            <person name="Zhou H."/>
            <person name="Xiong C."/>
            <person name="Li S."/>
            <person name="Yu J."/>
            <person name="Hong S."/>
            <person name="Yu X."/>
            <person name="Zou P."/>
            <person name="Chen C."/>
            <person name="Chang X."/>
            <person name="Wang W."/>
            <person name="Lv Y."/>
            <person name="Sun Y."/>
            <person name="Ma L."/>
            <person name="Shen B."/>
            <person name="Zhu C."/>
        </authorList>
    </citation>
    <scope>NUCLEOTIDE SEQUENCE [LARGE SCALE GENOMIC DNA]</scope>
</reference>
<evidence type="ECO:0000313" key="2">
    <source>
        <dbReference type="EMBL" id="KFB50828.1"/>
    </source>
</evidence>
<keyword evidence="4" id="KW-1185">Reference proteome</keyword>
<evidence type="ECO:0000256" key="1">
    <source>
        <dbReference type="SAM" id="MobiDB-lite"/>
    </source>
</evidence>